<organism evidence="14 15">
    <name type="scientific">Kitasatospora phosalacinea</name>
    <dbReference type="NCBI Taxonomy" id="2065"/>
    <lineage>
        <taxon>Bacteria</taxon>
        <taxon>Bacillati</taxon>
        <taxon>Actinomycetota</taxon>
        <taxon>Actinomycetes</taxon>
        <taxon>Kitasatosporales</taxon>
        <taxon>Streptomycetaceae</taxon>
        <taxon>Kitasatospora</taxon>
    </lineage>
</organism>
<dbReference type="AlphaFoldDB" id="A0A9W6PGK9"/>
<dbReference type="EMBL" id="BSRX01000013">
    <property type="protein sequence ID" value="GLW54574.1"/>
    <property type="molecule type" value="Genomic_DNA"/>
</dbReference>
<dbReference type="Gene3D" id="1.10.10.1320">
    <property type="entry name" value="Anti-sigma factor, zinc-finger domain"/>
    <property type="match status" value="1"/>
</dbReference>
<protein>
    <recommendedName>
        <fullName evidence="10">Regulator of SigK</fullName>
    </recommendedName>
    <alternativeName>
        <fullName evidence="9">Sigma-K anti-sigma factor RskA</fullName>
    </alternativeName>
</protein>
<feature type="region of interest" description="Disordered" evidence="11">
    <location>
        <begin position="72"/>
        <end position="96"/>
    </location>
</feature>
<dbReference type="PANTHER" id="PTHR37461">
    <property type="entry name" value="ANTI-SIGMA-K FACTOR RSKA"/>
    <property type="match status" value="1"/>
</dbReference>
<gene>
    <name evidence="14" type="ORF">Kpho01_25850</name>
</gene>
<keyword evidence="5" id="KW-1133">Transmembrane helix</keyword>
<evidence type="ECO:0000313" key="14">
    <source>
        <dbReference type="EMBL" id="GLW54574.1"/>
    </source>
</evidence>
<keyword evidence="7" id="KW-0472">Membrane</keyword>
<dbReference type="GO" id="GO:0016989">
    <property type="term" value="F:sigma factor antagonist activity"/>
    <property type="evidence" value="ECO:0007669"/>
    <property type="project" value="TreeGrafter"/>
</dbReference>
<evidence type="ECO:0000256" key="11">
    <source>
        <dbReference type="SAM" id="MobiDB-lite"/>
    </source>
</evidence>
<dbReference type="GO" id="GO:0005886">
    <property type="term" value="C:plasma membrane"/>
    <property type="evidence" value="ECO:0007669"/>
    <property type="project" value="UniProtKB-SubCell"/>
</dbReference>
<evidence type="ECO:0000313" key="15">
    <source>
        <dbReference type="Proteomes" id="UP001165143"/>
    </source>
</evidence>
<dbReference type="InterPro" id="IPR041916">
    <property type="entry name" value="Anti_sigma_zinc_sf"/>
</dbReference>
<evidence type="ECO:0000256" key="2">
    <source>
        <dbReference type="ARBA" id="ARBA00004236"/>
    </source>
</evidence>
<dbReference type="InterPro" id="IPR018764">
    <property type="entry name" value="RskA_C"/>
</dbReference>
<evidence type="ECO:0000259" key="12">
    <source>
        <dbReference type="Pfam" id="PF10099"/>
    </source>
</evidence>
<evidence type="ECO:0000259" key="13">
    <source>
        <dbReference type="Pfam" id="PF13490"/>
    </source>
</evidence>
<feature type="domain" description="Putative zinc-finger" evidence="13">
    <location>
        <begin position="10"/>
        <end position="38"/>
    </location>
</feature>
<feature type="domain" description="Anti-sigma K factor RskA C-terminal" evidence="12">
    <location>
        <begin position="102"/>
        <end position="238"/>
    </location>
</feature>
<dbReference type="PANTHER" id="PTHR37461:SF1">
    <property type="entry name" value="ANTI-SIGMA-K FACTOR RSKA"/>
    <property type="match status" value="1"/>
</dbReference>
<comment type="subcellular location">
    <subcellularLocation>
        <location evidence="2">Cell membrane</location>
    </subcellularLocation>
    <subcellularLocation>
        <location evidence="1">Membrane</location>
        <topology evidence="1">Single-pass membrane protein</topology>
    </subcellularLocation>
</comment>
<evidence type="ECO:0000256" key="6">
    <source>
        <dbReference type="ARBA" id="ARBA00023015"/>
    </source>
</evidence>
<sequence>MNTTADLHTLTGAYAAHALDDTERAAFEHHLAHCSPCAQEVAEFAATLARLGTAETTTPPPRLKAQVMAALSTTRQDAPRVTPVPGHRPGRRSPGRRQALALAACLAVAVGAGAVAVQQHRETERARTEAAAAQQQQAALTVLLTAPDARLAAGPVTGGGTGTTVWSPALGRAGFWASGLPALPDGRVYQLWFDDAGTMRPAGLLPSDGALVLAGPVDAASGVGVTEEPAGGSPHPTGSPLLLLPLT</sequence>
<dbReference type="Pfam" id="PF10099">
    <property type="entry name" value="RskA_C"/>
    <property type="match status" value="1"/>
</dbReference>
<proteinExistence type="predicted"/>
<evidence type="ECO:0000256" key="8">
    <source>
        <dbReference type="ARBA" id="ARBA00023163"/>
    </source>
</evidence>
<name>A0A9W6PGK9_9ACTN</name>
<evidence type="ECO:0000256" key="7">
    <source>
        <dbReference type="ARBA" id="ARBA00023136"/>
    </source>
</evidence>
<dbReference type="Pfam" id="PF13490">
    <property type="entry name" value="zf-HC2"/>
    <property type="match status" value="1"/>
</dbReference>
<dbReference type="Proteomes" id="UP001165143">
    <property type="component" value="Unassembled WGS sequence"/>
</dbReference>
<evidence type="ECO:0000256" key="4">
    <source>
        <dbReference type="ARBA" id="ARBA00022692"/>
    </source>
</evidence>
<keyword evidence="6" id="KW-0805">Transcription regulation</keyword>
<reference evidence="14" key="1">
    <citation type="submission" date="2023-02" db="EMBL/GenBank/DDBJ databases">
        <title>Kitasatospora phosalacinea NBRC 14362.</title>
        <authorList>
            <person name="Ichikawa N."/>
            <person name="Sato H."/>
            <person name="Tonouchi N."/>
        </authorList>
    </citation>
    <scope>NUCLEOTIDE SEQUENCE</scope>
    <source>
        <strain evidence="14">NBRC 14362</strain>
    </source>
</reference>
<dbReference type="OrthoDB" id="153510at2"/>
<accession>A0A9W6PGK9</accession>
<comment type="caution">
    <text evidence="14">The sequence shown here is derived from an EMBL/GenBank/DDBJ whole genome shotgun (WGS) entry which is preliminary data.</text>
</comment>
<evidence type="ECO:0000256" key="10">
    <source>
        <dbReference type="ARBA" id="ARBA00030803"/>
    </source>
</evidence>
<evidence type="ECO:0000256" key="3">
    <source>
        <dbReference type="ARBA" id="ARBA00022475"/>
    </source>
</evidence>
<evidence type="ECO:0000256" key="1">
    <source>
        <dbReference type="ARBA" id="ARBA00004167"/>
    </source>
</evidence>
<keyword evidence="4" id="KW-0812">Transmembrane</keyword>
<evidence type="ECO:0000256" key="5">
    <source>
        <dbReference type="ARBA" id="ARBA00022989"/>
    </source>
</evidence>
<keyword evidence="8" id="KW-0804">Transcription</keyword>
<keyword evidence="3" id="KW-1003">Cell membrane</keyword>
<dbReference type="RefSeq" id="WP_033254309.1">
    <property type="nucleotide sequence ID" value="NZ_BSRX01000013.1"/>
</dbReference>
<evidence type="ECO:0000256" key="9">
    <source>
        <dbReference type="ARBA" id="ARBA00029829"/>
    </source>
</evidence>
<feature type="compositionally biased region" description="Low complexity" evidence="11">
    <location>
        <begin position="231"/>
        <end position="247"/>
    </location>
</feature>
<dbReference type="InterPro" id="IPR027383">
    <property type="entry name" value="Znf_put"/>
</dbReference>
<feature type="region of interest" description="Disordered" evidence="11">
    <location>
        <begin position="223"/>
        <end position="247"/>
    </location>
</feature>
<dbReference type="GO" id="GO:0006417">
    <property type="term" value="P:regulation of translation"/>
    <property type="evidence" value="ECO:0007669"/>
    <property type="project" value="TreeGrafter"/>
</dbReference>
<dbReference type="InterPro" id="IPR051474">
    <property type="entry name" value="Anti-sigma-K/W_factor"/>
</dbReference>